<keyword evidence="4" id="KW-1185">Reference proteome</keyword>
<dbReference type="InterPro" id="IPR011009">
    <property type="entry name" value="Kinase-like_dom_sf"/>
</dbReference>
<dbReference type="GO" id="GO:0005524">
    <property type="term" value="F:ATP binding"/>
    <property type="evidence" value="ECO:0007669"/>
    <property type="project" value="InterPro"/>
</dbReference>
<feature type="compositionally biased region" description="Polar residues" evidence="1">
    <location>
        <begin position="104"/>
        <end position="113"/>
    </location>
</feature>
<evidence type="ECO:0000313" key="4">
    <source>
        <dbReference type="Proteomes" id="UP001303760"/>
    </source>
</evidence>
<dbReference type="GO" id="GO:0004674">
    <property type="term" value="F:protein serine/threonine kinase activity"/>
    <property type="evidence" value="ECO:0007669"/>
    <property type="project" value="TreeGrafter"/>
</dbReference>
<dbReference type="InterPro" id="IPR000719">
    <property type="entry name" value="Prot_kinase_dom"/>
</dbReference>
<dbReference type="EMBL" id="MU860273">
    <property type="protein sequence ID" value="KAK4235365.1"/>
    <property type="molecule type" value="Genomic_DNA"/>
</dbReference>
<feature type="region of interest" description="Disordered" evidence="1">
    <location>
        <begin position="1"/>
        <end position="35"/>
    </location>
</feature>
<dbReference type="SMART" id="SM00220">
    <property type="entry name" value="S_TKc"/>
    <property type="match status" value="1"/>
</dbReference>
<dbReference type="Pfam" id="PF00069">
    <property type="entry name" value="Pkinase"/>
    <property type="match status" value="1"/>
</dbReference>
<dbReference type="AlphaFoldDB" id="A0AAN7C519"/>
<dbReference type="PANTHER" id="PTHR24359:SF37">
    <property type="entry name" value="PROTEIN KINASE DOMAIN-CONTAINING PROTEIN"/>
    <property type="match status" value="1"/>
</dbReference>
<feature type="compositionally biased region" description="Polar residues" evidence="1">
    <location>
        <begin position="1"/>
        <end position="12"/>
    </location>
</feature>
<evidence type="ECO:0000313" key="3">
    <source>
        <dbReference type="EMBL" id="KAK4235365.1"/>
    </source>
</evidence>
<evidence type="ECO:0000259" key="2">
    <source>
        <dbReference type="PROSITE" id="PS50011"/>
    </source>
</evidence>
<name>A0AAN7C519_9PEZI</name>
<reference evidence="3" key="2">
    <citation type="submission" date="2023-05" db="EMBL/GenBank/DDBJ databases">
        <authorList>
            <consortium name="Lawrence Berkeley National Laboratory"/>
            <person name="Steindorff A."/>
            <person name="Hensen N."/>
            <person name="Bonometti L."/>
            <person name="Westerberg I."/>
            <person name="Brannstrom I.O."/>
            <person name="Guillou S."/>
            <person name="Cros-Aarteil S."/>
            <person name="Calhoun S."/>
            <person name="Haridas S."/>
            <person name="Kuo A."/>
            <person name="Mondo S."/>
            <person name="Pangilinan J."/>
            <person name="Riley R."/>
            <person name="Labutti K."/>
            <person name="Andreopoulos B."/>
            <person name="Lipzen A."/>
            <person name="Chen C."/>
            <person name="Yanf M."/>
            <person name="Daum C."/>
            <person name="Ng V."/>
            <person name="Clum A."/>
            <person name="Ohm R."/>
            <person name="Martin F."/>
            <person name="Silar P."/>
            <person name="Natvig D."/>
            <person name="Lalanne C."/>
            <person name="Gautier V."/>
            <person name="Ament-Velasquez S.L."/>
            <person name="Kruys A."/>
            <person name="Hutchinson M.I."/>
            <person name="Powell A.J."/>
            <person name="Barry K."/>
            <person name="Miller A.N."/>
            <person name="Grigoriev I.V."/>
            <person name="Debuchy R."/>
            <person name="Gladieux P."/>
            <person name="Thoren M.H."/>
            <person name="Johannesson H."/>
        </authorList>
    </citation>
    <scope>NUCLEOTIDE SEQUENCE</scope>
    <source>
        <strain evidence="3">CBS 532.94</strain>
    </source>
</reference>
<gene>
    <name evidence="3" type="ORF">C8A03DRAFT_17883</name>
</gene>
<organism evidence="3 4">
    <name type="scientific">Achaetomium macrosporum</name>
    <dbReference type="NCBI Taxonomy" id="79813"/>
    <lineage>
        <taxon>Eukaryota</taxon>
        <taxon>Fungi</taxon>
        <taxon>Dikarya</taxon>
        <taxon>Ascomycota</taxon>
        <taxon>Pezizomycotina</taxon>
        <taxon>Sordariomycetes</taxon>
        <taxon>Sordariomycetidae</taxon>
        <taxon>Sordariales</taxon>
        <taxon>Chaetomiaceae</taxon>
        <taxon>Achaetomium</taxon>
    </lineage>
</organism>
<evidence type="ECO:0000256" key="1">
    <source>
        <dbReference type="SAM" id="MobiDB-lite"/>
    </source>
</evidence>
<dbReference type="Gene3D" id="1.10.510.10">
    <property type="entry name" value="Transferase(Phosphotransferase) domain 1"/>
    <property type="match status" value="1"/>
</dbReference>
<comment type="caution">
    <text evidence="3">The sequence shown here is derived from an EMBL/GenBank/DDBJ whole genome shotgun (WGS) entry which is preliminary data.</text>
</comment>
<dbReference type="Gene3D" id="3.30.200.20">
    <property type="entry name" value="Phosphorylase Kinase, domain 1"/>
    <property type="match status" value="1"/>
</dbReference>
<dbReference type="Proteomes" id="UP001303760">
    <property type="component" value="Unassembled WGS sequence"/>
</dbReference>
<dbReference type="PROSITE" id="PS50011">
    <property type="entry name" value="PROTEIN_KINASE_DOM"/>
    <property type="match status" value="1"/>
</dbReference>
<dbReference type="CDD" id="cd00180">
    <property type="entry name" value="PKc"/>
    <property type="match status" value="1"/>
</dbReference>
<protein>
    <recommendedName>
        <fullName evidence="2">Protein kinase domain-containing protein</fullName>
    </recommendedName>
</protein>
<feature type="domain" description="Protein kinase" evidence="2">
    <location>
        <begin position="295"/>
        <end position="620"/>
    </location>
</feature>
<reference evidence="3" key="1">
    <citation type="journal article" date="2023" name="Mol. Phylogenet. Evol.">
        <title>Genome-scale phylogeny and comparative genomics of the fungal order Sordariales.</title>
        <authorList>
            <person name="Hensen N."/>
            <person name="Bonometti L."/>
            <person name="Westerberg I."/>
            <person name="Brannstrom I.O."/>
            <person name="Guillou S."/>
            <person name="Cros-Aarteil S."/>
            <person name="Calhoun S."/>
            <person name="Haridas S."/>
            <person name="Kuo A."/>
            <person name="Mondo S."/>
            <person name="Pangilinan J."/>
            <person name="Riley R."/>
            <person name="LaButti K."/>
            <person name="Andreopoulos B."/>
            <person name="Lipzen A."/>
            <person name="Chen C."/>
            <person name="Yan M."/>
            <person name="Daum C."/>
            <person name="Ng V."/>
            <person name="Clum A."/>
            <person name="Steindorff A."/>
            <person name="Ohm R.A."/>
            <person name="Martin F."/>
            <person name="Silar P."/>
            <person name="Natvig D.O."/>
            <person name="Lalanne C."/>
            <person name="Gautier V."/>
            <person name="Ament-Velasquez S.L."/>
            <person name="Kruys A."/>
            <person name="Hutchinson M.I."/>
            <person name="Powell A.J."/>
            <person name="Barry K."/>
            <person name="Miller A.N."/>
            <person name="Grigoriev I.V."/>
            <person name="Debuchy R."/>
            <person name="Gladieux P."/>
            <person name="Hiltunen Thoren M."/>
            <person name="Johannesson H."/>
        </authorList>
    </citation>
    <scope>NUCLEOTIDE SEQUENCE</scope>
    <source>
        <strain evidence="3">CBS 532.94</strain>
    </source>
</reference>
<sequence length="702" mass="79845">MTQSHNGSSQFFESLPSVDIDGLPGEPGNARDTANPVPHLAAIRGQDIPLILRDGVEVSQHIGSRRRESDAGSEASRITSMTIWDRGESHYRAENPIAAPEPTNGESAMSANESPDPLVNRLLRLKTRSGQCNGAFFYPRGELEALITAKEVAKVISDGRRRLEEANKPLTDDEIHEYAARVCRETLPDGTELSYKRMFAILLLIRRGWEIVLFVDGHICDAELPLRAVEVGDELKMRRQTNPDADLPCLRNWDALRHEDFEAKQWSMLAPFLAKGDRRCAWFYQLSERDVLPWTSKECSVREGGYGSISKVKIHPNHHNFDRSNGLFAVKEFKPVKSLPSPGTDLSKDFEREIEILMRFSGDVHPNLISLQAAYRHGDTYCVILPWAECDLKSLWKTSSLGDPLHKPNLLWMLGQCQGLASGLQSIHLYQTTETATDGKADVSRTNNRIFGRHGDIKPENILLFPNHTNPEDLGRLVLADFGLSRFHSEITKTYFTYKDIITTMTYRPPECDMEGRNVSRSFDIWSLGCVLLEFVAWYLGGWDLVNEFVNRRKTENPLYRGWLVDDFFEIVRHEKSSPGTVYVRVKCEVHDFINNKLHAHPQCSKPVQDLLDFVMKRMLVVESKSIGKRADCAEVHKKLQELYQTVSNLEMLEATPRPKVESLPEAVEMPLNSHARQIAQSRYMELRTHTGRTRRLPPLHP</sequence>
<accession>A0AAN7C519</accession>
<feature type="region of interest" description="Disordered" evidence="1">
    <location>
        <begin position="60"/>
        <end position="82"/>
    </location>
</feature>
<dbReference type="PANTHER" id="PTHR24359">
    <property type="entry name" value="SERINE/THREONINE-PROTEIN KINASE SBK1"/>
    <property type="match status" value="1"/>
</dbReference>
<feature type="region of interest" description="Disordered" evidence="1">
    <location>
        <begin position="95"/>
        <end position="114"/>
    </location>
</feature>
<dbReference type="SUPFAM" id="SSF56112">
    <property type="entry name" value="Protein kinase-like (PK-like)"/>
    <property type="match status" value="1"/>
</dbReference>
<proteinExistence type="predicted"/>